<dbReference type="PANTHER" id="PTHR45848:SF4">
    <property type="entry name" value="DUAL SPECIFICITY PROTEIN PHOSPHATASE 12"/>
    <property type="match status" value="1"/>
</dbReference>
<proteinExistence type="inferred from homology"/>
<dbReference type="GO" id="GO:0005634">
    <property type="term" value="C:nucleus"/>
    <property type="evidence" value="ECO:0007669"/>
    <property type="project" value="TreeGrafter"/>
</dbReference>
<dbReference type="EC" id="3.1.3.48" evidence="2"/>
<evidence type="ECO:0000313" key="6">
    <source>
        <dbReference type="Proteomes" id="UP001152795"/>
    </source>
</evidence>
<dbReference type="EMBL" id="CACRXK020004260">
    <property type="protein sequence ID" value="CAB4002114.1"/>
    <property type="molecule type" value="Genomic_DNA"/>
</dbReference>
<comment type="caution">
    <text evidence="5">The sequence shown here is derived from an EMBL/GenBank/DDBJ whole genome shotgun (WGS) entry which is preliminary data.</text>
</comment>
<accession>A0A7D9IBF9</accession>
<dbReference type="GO" id="GO:0004725">
    <property type="term" value="F:protein tyrosine phosphatase activity"/>
    <property type="evidence" value="ECO:0007669"/>
    <property type="project" value="UniProtKB-EC"/>
</dbReference>
<feature type="non-terminal residue" evidence="5">
    <location>
        <position position="133"/>
    </location>
</feature>
<dbReference type="PANTHER" id="PTHR45848">
    <property type="entry name" value="DUAL SPECIFICITY PROTEIN PHOSPHATASE 12 FAMILY MEMBER"/>
    <property type="match status" value="1"/>
</dbReference>
<evidence type="ECO:0000256" key="2">
    <source>
        <dbReference type="ARBA" id="ARBA00013064"/>
    </source>
</evidence>
<evidence type="ECO:0000256" key="4">
    <source>
        <dbReference type="ARBA" id="ARBA00022912"/>
    </source>
</evidence>
<reference evidence="5" key="1">
    <citation type="submission" date="2020-04" db="EMBL/GenBank/DDBJ databases">
        <authorList>
            <person name="Alioto T."/>
            <person name="Alioto T."/>
            <person name="Gomez Garrido J."/>
        </authorList>
    </citation>
    <scope>NUCLEOTIDE SEQUENCE</scope>
    <source>
        <strain evidence="5">A484AB</strain>
    </source>
</reference>
<gene>
    <name evidence="5" type="ORF">PACLA_8A045573</name>
</gene>
<keyword evidence="6" id="KW-1185">Reference proteome</keyword>
<comment type="similarity">
    <text evidence="1">Belongs to the protein-tyrosine phosphatase family. Non-receptor class dual specificity subfamily.</text>
</comment>
<keyword evidence="4" id="KW-0904">Protein phosphatase</keyword>
<name>A0A7D9IBF9_PARCT</name>
<dbReference type="AlphaFoldDB" id="A0A7D9IBF9"/>
<keyword evidence="3" id="KW-0378">Hydrolase</keyword>
<evidence type="ECO:0000313" key="5">
    <source>
        <dbReference type="EMBL" id="CAB4002114.1"/>
    </source>
</evidence>
<protein>
    <recommendedName>
        <fullName evidence="2">protein-tyrosine-phosphatase</fullName>
        <ecNumber evidence="2">3.1.3.48</ecNumber>
    </recommendedName>
</protein>
<dbReference type="Proteomes" id="UP001152795">
    <property type="component" value="Unassembled WGS sequence"/>
</dbReference>
<evidence type="ECO:0000256" key="3">
    <source>
        <dbReference type="ARBA" id="ARBA00022801"/>
    </source>
</evidence>
<organism evidence="5 6">
    <name type="scientific">Paramuricea clavata</name>
    <name type="common">Red gorgonian</name>
    <name type="synonym">Violescent sea-whip</name>
    <dbReference type="NCBI Taxonomy" id="317549"/>
    <lineage>
        <taxon>Eukaryota</taxon>
        <taxon>Metazoa</taxon>
        <taxon>Cnidaria</taxon>
        <taxon>Anthozoa</taxon>
        <taxon>Octocorallia</taxon>
        <taxon>Malacalcyonacea</taxon>
        <taxon>Plexauridae</taxon>
        <taxon>Paramuricea</taxon>
    </lineage>
</organism>
<sequence length="133" mass="15270">YRELPEGMLKDRAEDQKMDLNQKNYKCRKCRHKLFNSENCLEHIPGSGEDFLSWNDKLLTEENKTLSTSKCTSYFIEPLPWMASLLVGTVEGKLCCPKCSGRIGSFNWAGEQCSCGRWVTPAFQLHKSRIDES</sequence>
<evidence type="ECO:0000256" key="1">
    <source>
        <dbReference type="ARBA" id="ARBA00008601"/>
    </source>
</evidence>
<dbReference type="GO" id="GO:0008138">
    <property type="term" value="F:protein tyrosine/serine/threonine phosphatase activity"/>
    <property type="evidence" value="ECO:0007669"/>
    <property type="project" value="TreeGrafter"/>
</dbReference>